<dbReference type="EMBL" id="CAWVOK010000018">
    <property type="protein sequence ID" value="CAK8162940.1"/>
    <property type="molecule type" value="Genomic_DNA"/>
</dbReference>
<feature type="transmembrane region" description="Helical" evidence="1">
    <location>
        <begin position="12"/>
        <end position="29"/>
    </location>
</feature>
<protein>
    <submittedName>
        <fullName evidence="2">Uncharacterized protein</fullName>
    </submittedName>
</protein>
<gene>
    <name evidence="2" type="ORF">CAXC1_260031</name>
</gene>
<organism evidence="2 3">
    <name type="scientific">Candidatus Xenohaliotis californiensis</name>
    <dbReference type="NCBI Taxonomy" id="84677"/>
    <lineage>
        <taxon>Bacteria</taxon>
        <taxon>Pseudomonadati</taxon>
        <taxon>Pseudomonadota</taxon>
        <taxon>Alphaproteobacteria</taxon>
        <taxon>Rickettsiales</taxon>
        <taxon>Anaplasmataceae</taxon>
        <taxon>Candidatus Xenohaliotis</taxon>
    </lineage>
</organism>
<keyword evidence="1" id="KW-0472">Membrane</keyword>
<evidence type="ECO:0000313" key="3">
    <source>
        <dbReference type="Proteomes" id="UP001314181"/>
    </source>
</evidence>
<evidence type="ECO:0000313" key="2">
    <source>
        <dbReference type="EMBL" id="CAK8162940.1"/>
    </source>
</evidence>
<reference evidence="2 3" key="1">
    <citation type="submission" date="2024-01" db="EMBL/GenBank/DDBJ databases">
        <authorList>
            <person name="Kunselman E."/>
        </authorList>
    </citation>
    <scope>NUCLEOTIDE SEQUENCE [LARGE SCALE GENOMIC DNA]</scope>
    <source>
        <strain evidence="2">2 abalone samples</strain>
    </source>
</reference>
<dbReference type="Proteomes" id="UP001314181">
    <property type="component" value="Unassembled WGS sequence"/>
</dbReference>
<accession>A0ABM9N7W4</accession>
<name>A0ABM9N7W4_9RICK</name>
<keyword evidence="3" id="KW-1185">Reference proteome</keyword>
<sequence>MNKKGFFNSLNNMIGTIIHFYVFLCLVFLSTYDVMRDLVKAMLGDIMLFFAPYVTSVLRFVYNIEHSFHAKSFKYSDEVLLLVTDGKPHSSSNIHTPLKLKATADSSLLLSKLVTRAGFYPYNICQRKPGEDLSSYKKRVCHYRLGKLAEKIIENKDLLERFCAIRPVFRERALFLADSLSGNRMIRMAGSILLNQKSFDKLTAILCDKDVINTLADAIVELDEACKECHRLKKSSTNRMKDAVINFLVLGSYRVESLLPIAIECIENINELVLDCIHYRNYSGNIAPIRKDQWYNLLHIVKDMCTELVGTIQSFRDNFDDGRIYGDWLIKMTSVVNNITSLLENFSQYLPASSFISIDGSTKSILLNFTNITSVDALFNEIDNILPKVNNEQGISLHREGGIMRMVQMAFSLIIRELPFIADYLAQSLHESHEKYVAVHGEQQEECISKLDDSVKITRFFSNIGQMKNDIYNSINNIIYWIGCYNALSEQSYEALQNSISGYLLSCNNAPIIKGITSYFASDTSMMMQLLKNSIVSTDITTKELYTLMGRLQNIFHDIESCDDSDAVSASIMCTAQGVFCDIMDSISEHVRNRFLSDCNDFLNKASNCYDLTGKLRGIYKEIVAELDLLERYSKLSMSNTVVVEKSFSKQNCSNIEAGA</sequence>
<comment type="caution">
    <text evidence="2">The sequence shown here is derived from an EMBL/GenBank/DDBJ whole genome shotgun (WGS) entry which is preliminary data.</text>
</comment>
<proteinExistence type="predicted"/>
<keyword evidence="1" id="KW-0812">Transmembrane</keyword>
<evidence type="ECO:0000256" key="1">
    <source>
        <dbReference type="SAM" id="Phobius"/>
    </source>
</evidence>
<keyword evidence="1" id="KW-1133">Transmembrane helix</keyword>